<evidence type="ECO:0000256" key="15">
    <source>
        <dbReference type="ARBA" id="ARBA00023136"/>
    </source>
</evidence>
<comment type="catalytic activity">
    <reaction evidence="16">
        <text>Ca(2+)(in) + ATP + H2O = Ca(2+)(out) + ADP + phosphate + H(+)</text>
        <dbReference type="Rhea" id="RHEA:18105"/>
        <dbReference type="ChEBI" id="CHEBI:15377"/>
        <dbReference type="ChEBI" id="CHEBI:15378"/>
        <dbReference type="ChEBI" id="CHEBI:29108"/>
        <dbReference type="ChEBI" id="CHEBI:30616"/>
        <dbReference type="ChEBI" id="CHEBI:43474"/>
        <dbReference type="ChEBI" id="CHEBI:456216"/>
        <dbReference type="EC" id="7.2.2.10"/>
    </reaction>
</comment>
<feature type="transmembrane region" description="Helical" evidence="20">
    <location>
        <begin position="313"/>
        <end position="332"/>
    </location>
</feature>
<keyword evidence="6 20" id="KW-0812">Transmembrane</keyword>
<evidence type="ECO:0000256" key="3">
    <source>
        <dbReference type="ARBA" id="ARBA00022448"/>
    </source>
</evidence>
<evidence type="ECO:0000256" key="13">
    <source>
        <dbReference type="ARBA" id="ARBA00022989"/>
    </source>
</evidence>
<dbReference type="PANTHER" id="PTHR24093:SF369">
    <property type="entry name" value="CALCIUM-TRANSPORTING ATPASE"/>
    <property type="match status" value="1"/>
</dbReference>
<feature type="compositionally biased region" description="Low complexity" evidence="19">
    <location>
        <begin position="1133"/>
        <end position="1147"/>
    </location>
</feature>
<feature type="transmembrane region" description="Helical" evidence="20">
    <location>
        <begin position="1017"/>
        <end position="1043"/>
    </location>
</feature>
<dbReference type="Gene3D" id="2.70.150.10">
    <property type="entry name" value="Calcium-transporting ATPase, cytoplasmic transduction domain A"/>
    <property type="match status" value="1"/>
</dbReference>
<dbReference type="GO" id="GO:0005524">
    <property type="term" value="F:ATP binding"/>
    <property type="evidence" value="ECO:0007669"/>
    <property type="project" value="UniProtKB-KW"/>
</dbReference>
<dbReference type="PRINTS" id="PR00119">
    <property type="entry name" value="CATATPASE"/>
</dbReference>
<reference evidence="22" key="2">
    <citation type="submission" date="2021-01" db="EMBL/GenBank/DDBJ databases">
        <authorList>
            <person name="Schikora-Tamarit M.A."/>
        </authorList>
    </citation>
    <scope>NUCLEOTIDE SEQUENCE</scope>
    <source>
        <strain evidence="22">NCAIM Y.01608</strain>
    </source>
</reference>
<keyword evidence="7" id="KW-0479">Metal-binding</keyword>
<dbReference type="Pfam" id="PF00122">
    <property type="entry name" value="E1-E2_ATPase"/>
    <property type="match status" value="1"/>
</dbReference>
<dbReference type="SFLD" id="SFLDG00002">
    <property type="entry name" value="C1.7:_P-type_atpase_like"/>
    <property type="match status" value="1"/>
</dbReference>
<keyword evidence="23" id="KW-1185">Reference proteome</keyword>
<evidence type="ECO:0000256" key="4">
    <source>
        <dbReference type="ARBA" id="ARBA00022554"/>
    </source>
</evidence>
<evidence type="ECO:0000259" key="21">
    <source>
        <dbReference type="SMART" id="SM00831"/>
    </source>
</evidence>
<feature type="transmembrane region" description="Helical" evidence="20">
    <location>
        <begin position="352"/>
        <end position="382"/>
    </location>
</feature>
<feature type="transmembrane region" description="Helical" evidence="20">
    <location>
        <begin position="936"/>
        <end position="954"/>
    </location>
</feature>
<organism evidence="22 23">
    <name type="scientific">Ogataea polymorpha</name>
    <dbReference type="NCBI Taxonomy" id="460523"/>
    <lineage>
        <taxon>Eukaryota</taxon>
        <taxon>Fungi</taxon>
        <taxon>Dikarya</taxon>
        <taxon>Ascomycota</taxon>
        <taxon>Saccharomycotina</taxon>
        <taxon>Pichiomycetes</taxon>
        <taxon>Pichiales</taxon>
        <taxon>Pichiaceae</taxon>
        <taxon>Ogataea</taxon>
    </lineage>
</organism>
<dbReference type="Pfam" id="PF00690">
    <property type="entry name" value="Cation_ATPase_N"/>
    <property type="match status" value="1"/>
</dbReference>
<keyword evidence="4" id="KW-0926">Vacuole</keyword>
<reference evidence="22" key="1">
    <citation type="journal article" date="2021" name="Open Biol.">
        <title>Shared evolutionary footprints suggest mitochondrial oxidative damage underlies multiple complex I losses in fungi.</title>
        <authorList>
            <person name="Schikora-Tamarit M.A."/>
            <person name="Marcet-Houben M."/>
            <person name="Nosek J."/>
            <person name="Gabaldon T."/>
        </authorList>
    </citation>
    <scope>NUCLEOTIDE SEQUENCE</scope>
    <source>
        <strain evidence="22">NCAIM Y.01608</strain>
    </source>
</reference>
<keyword evidence="15 20" id="KW-0472">Membrane</keyword>
<dbReference type="SUPFAM" id="SSF81653">
    <property type="entry name" value="Calcium ATPase, transduction domain A"/>
    <property type="match status" value="1"/>
</dbReference>
<dbReference type="InterPro" id="IPR059000">
    <property type="entry name" value="ATPase_P-type_domA"/>
</dbReference>
<keyword evidence="12" id="KW-1278">Translocase</keyword>
<dbReference type="SUPFAM" id="SSF56784">
    <property type="entry name" value="HAD-like"/>
    <property type="match status" value="1"/>
</dbReference>
<comment type="caution">
    <text evidence="22">The sequence shown here is derived from an EMBL/GenBank/DDBJ whole genome shotgun (WGS) entry which is preliminary data.</text>
</comment>
<dbReference type="SUPFAM" id="SSF81660">
    <property type="entry name" value="Metal cation-transporting ATPase, ATP-binding domain N"/>
    <property type="match status" value="1"/>
</dbReference>
<dbReference type="Pfam" id="PF13246">
    <property type="entry name" value="Cation_ATPase"/>
    <property type="match status" value="1"/>
</dbReference>
<evidence type="ECO:0000256" key="8">
    <source>
        <dbReference type="ARBA" id="ARBA00022741"/>
    </source>
</evidence>
<evidence type="ECO:0000256" key="5">
    <source>
        <dbReference type="ARBA" id="ARBA00022568"/>
    </source>
</evidence>
<evidence type="ECO:0000256" key="18">
    <source>
        <dbReference type="ARBA" id="ARBA00067965"/>
    </source>
</evidence>
<dbReference type="InterPro" id="IPR023298">
    <property type="entry name" value="ATPase_P-typ_TM_dom_sf"/>
</dbReference>
<keyword evidence="5" id="KW-0109">Calcium transport</keyword>
<evidence type="ECO:0000256" key="14">
    <source>
        <dbReference type="ARBA" id="ARBA00023065"/>
    </source>
</evidence>
<dbReference type="Gene3D" id="1.20.1110.10">
    <property type="entry name" value="Calcium-transporting ATPase, transmembrane domain"/>
    <property type="match status" value="1"/>
</dbReference>
<dbReference type="AlphaFoldDB" id="A0A9P8P4G3"/>
<dbReference type="PANTHER" id="PTHR24093">
    <property type="entry name" value="CATION TRANSPORTING ATPASE"/>
    <property type="match status" value="1"/>
</dbReference>
<dbReference type="SUPFAM" id="SSF81665">
    <property type="entry name" value="Calcium ATPase, transmembrane domain M"/>
    <property type="match status" value="1"/>
</dbReference>
<dbReference type="GO" id="GO:0046872">
    <property type="term" value="F:metal ion binding"/>
    <property type="evidence" value="ECO:0007669"/>
    <property type="project" value="UniProtKB-KW"/>
</dbReference>
<dbReference type="InterPro" id="IPR008250">
    <property type="entry name" value="ATPase_P-typ_transduc_dom_A_sf"/>
</dbReference>
<dbReference type="GO" id="GO:0005388">
    <property type="term" value="F:P-type calcium transporter activity"/>
    <property type="evidence" value="ECO:0007669"/>
    <property type="project" value="UniProtKB-EC"/>
</dbReference>
<dbReference type="InterPro" id="IPR023299">
    <property type="entry name" value="ATPase_P-typ_cyto_dom_N"/>
</dbReference>
<name>A0A9P8P4G3_9ASCO</name>
<dbReference type="FunFam" id="2.70.150.10:FF:000028">
    <property type="entry name" value="Calcium-transporting ATPase"/>
    <property type="match status" value="1"/>
</dbReference>
<dbReference type="FunFam" id="3.40.50.1000:FF:000018">
    <property type="entry name" value="Calcium-transporting ATPase"/>
    <property type="match status" value="1"/>
</dbReference>
<feature type="domain" description="Cation-transporting P-type ATPase N-terminal" evidence="21">
    <location>
        <begin position="37"/>
        <end position="113"/>
    </location>
</feature>
<dbReference type="InterPro" id="IPR036412">
    <property type="entry name" value="HAD-like_sf"/>
</dbReference>
<evidence type="ECO:0000256" key="9">
    <source>
        <dbReference type="ARBA" id="ARBA00022837"/>
    </source>
</evidence>
<evidence type="ECO:0000256" key="16">
    <source>
        <dbReference type="ARBA" id="ARBA00048694"/>
    </source>
</evidence>
<dbReference type="Gene3D" id="3.40.50.1000">
    <property type="entry name" value="HAD superfamily/HAD-like"/>
    <property type="match status" value="1"/>
</dbReference>
<evidence type="ECO:0000256" key="10">
    <source>
        <dbReference type="ARBA" id="ARBA00022840"/>
    </source>
</evidence>
<evidence type="ECO:0000256" key="11">
    <source>
        <dbReference type="ARBA" id="ARBA00022842"/>
    </source>
</evidence>
<feature type="transmembrane region" description="Helical" evidence="20">
    <location>
        <begin position="97"/>
        <end position="115"/>
    </location>
</feature>
<dbReference type="EC" id="7.2.2.10" evidence="2"/>
<evidence type="ECO:0000256" key="1">
    <source>
        <dbReference type="ARBA" id="ARBA00004128"/>
    </source>
</evidence>
<dbReference type="InterPro" id="IPR001757">
    <property type="entry name" value="P_typ_ATPase"/>
</dbReference>
<comment type="subcellular location">
    <subcellularLocation>
        <location evidence="1">Vacuole membrane</location>
        <topology evidence="1">Multi-pass membrane protein</topology>
    </subcellularLocation>
</comment>
<dbReference type="GO" id="GO:0005886">
    <property type="term" value="C:plasma membrane"/>
    <property type="evidence" value="ECO:0007669"/>
    <property type="project" value="TreeGrafter"/>
</dbReference>
<dbReference type="CDD" id="cd02081">
    <property type="entry name" value="P-type_ATPase_Ca_PMCA-like"/>
    <property type="match status" value="1"/>
</dbReference>
<feature type="compositionally biased region" description="Polar residues" evidence="19">
    <location>
        <begin position="1148"/>
        <end position="1166"/>
    </location>
</feature>
<feature type="transmembrane region" description="Helical" evidence="20">
    <location>
        <begin position="1049"/>
        <end position="1071"/>
    </location>
</feature>
<evidence type="ECO:0000313" key="23">
    <source>
        <dbReference type="Proteomes" id="UP000788993"/>
    </source>
</evidence>
<dbReference type="SFLD" id="SFLDS00003">
    <property type="entry name" value="Haloacid_Dehalogenase"/>
    <property type="match status" value="1"/>
</dbReference>
<evidence type="ECO:0000256" key="20">
    <source>
        <dbReference type="SAM" id="Phobius"/>
    </source>
</evidence>
<keyword evidence="8" id="KW-0547">Nucleotide-binding</keyword>
<dbReference type="InterPro" id="IPR006068">
    <property type="entry name" value="ATPase_P-typ_cation-transptr_C"/>
</dbReference>
<dbReference type="InterPro" id="IPR018303">
    <property type="entry name" value="ATPase_P-typ_P_site"/>
</dbReference>
<dbReference type="FunFam" id="1.20.1110.10:FF:000002">
    <property type="entry name" value="Calcium-transporting ATPase"/>
    <property type="match status" value="1"/>
</dbReference>
<evidence type="ECO:0000256" key="19">
    <source>
        <dbReference type="SAM" id="MobiDB-lite"/>
    </source>
</evidence>
<feature type="transmembrane region" description="Helical" evidence="20">
    <location>
        <begin position="885"/>
        <end position="903"/>
    </location>
</feature>
<evidence type="ECO:0000256" key="6">
    <source>
        <dbReference type="ARBA" id="ARBA00022692"/>
    </source>
</evidence>
<keyword evidence="9" id="KW-0106">Calcium</keyword>
<feature type="transmembrane region" description="Helical" evidence="20">
    <location>
        <begin position="852"/>
        <end position="873"/>
    </location>
</feature>
<dbReference type="InterPro" id="IPR023214">
    <property type="entry name" value="HAD_sf"/>
</dbReference>
<dbReference type="SMART" id="SM00831">
    <property type="entry name" value="Cation_ATPase_N"/>
    <property type="match status" value="1"/>
</dbReference>
<dbReference type="Pfam" id="PF00689">
    <property type="entry name" value="Cation_ATPase_C"/>
    <property type="match status" value="1"/>
</dbReference>
<dbReference type="FunFam" id="3.40.50.1000:FF:000001">
    <property type="entry name" value="Phospholipid-transporting ATPase IC"/>
    <property type="match status" value="1"/>
</dbReference>
<feature type="transmembrane region" description="Helical" evidence="20">
    <location>
        <begin position="966"/>
        <end position="985"/>
    </location>
</feature>
<feature type="region of interest" description="Disordered" evidence="19">
    <location>
        <begin position="1123"/>
        <end position="1166"/>
    </location>
</feature>
<accession>A0A9P8P4G3</accession>
<evidence type="ECO:0000256" key="17">
    <source>
        <dbReference type="ARBA" id="ARBA00059328"/>
    </source>
</evidence>
<dbReference type="SFLD" id="SFLDF00027">
    <property type="entry name" value="p-type_atpase"/>
    <property type="match status" value="1"/>
</dbReference>
<protein>
    <recommendedName>
        <fullName evidence="18">Calcium-transporting ATPase 2</fullName>
        <ecNumber evidence="2">7.2.2.10</ecNumber>
    </recommendedName>
</protein>
<comment type="function">
    <text evidence="17">This magnesium-dependent enzyme catalyzes the hydrolysis of ATP coupled with the transport of calcium. Transports the calcium to the vacuole and participates in the control of the cytosolic free calcium.</text>
</comment>
<keyword evidence="13 20" id="KW-1133">Transmembrane helix</keyword>
<feature type="transmembrane region" description="Helical" evidence="20">
    <location>
        <begin position="135"/>
        <end position="155"/>
    </location>
</feature>
<dbReference type="GO" id="GO:0016887">
    <property type="term" value="F:ATP hydrolysis activity"/>
    <property type="evidence" value="ECO:0007669"/>
    <property type="project" value="InterPro"/>
</dbReference>
<proteinExistence type="predicted"/>
<dbReference type="GO" id="GO:0005774">
    <property type="term" value="C:vacuolar membrane"/>
    <property type="evidence" value="ECO:0007669"/>
    <property type="project" value="UniProtKB-SubCell"/>
</dbReference>
<gene>
    <name evidence="22" type="ORF">OGATHE_003344</name>
</gene>
<dbReference type="PROSITE" id="PS00154">
    <property type="entry name" value="ATPASE_E1_E2"/>
    <property type="match status" value="1"/>
</dbReference>
<keyword evidence="11" id="KW-0460">Magnesium</keyword>
<dbReference type="GO" id="GO:0006874">
    <property type="term" value="P:intracellular calcium ion homeostasis"/>
    <property type="evidence" value="ECO:0007669"/>
    <property type="project" value="UniProtKB-ARBA"/>
</dbReference>
<keyword evidence="14" id="KW-0406">Ion transport</keyword>
<dbReference type="InterPro" id="IPR044492">
    <property type="entry name" value="P_typ_ATPase_HD_dom"/>
</dbReference>
<dbReference type="Proteomes" id="UP000788993">
    <property type="component" value="Unassembled WGS sequence"/>
</dbReference>
<dbReference type="InterPro" id="IPR004014">
    <property type="entry name" value="ATPase_P-typ_cation-transptr_N"/>
</dbReference>
<keyword evidence="3" id="KW-0813">Transport</keyword>
<dbReference type="Gene3D" id="3.40.1110.10">
    <property type="entry name" value="Calcium-transporting ATPase, cytoplasmic domain N"/>
    <property type="match status" value="1"/>
</dbReference>
<evidence type="ECO:0000313" key="22">
    <source>
        <dbReference type="EMBL" id="KAH3664529.1"/>
    </source>
</evidence>
<dbReference type="EMBL" id="JAEUBD010001178">
    <property type="protein sequence ID" value="KAH3664529.1"/>
    <property type="molecule type" value="Genomic_DNA"/>
</dbReference>
<keyword evidence="10" id="KW-0067">ATP-binding</keyword>
<dbReference type="Pfam" id="PF08282">
    <property type="entry name" value="Hydrolase_3"/>
    <property type="match status" value="1"/>
</dbReference>
<sequence length="1166" mass="127591">MSISRKTTDLEARDRFRVSVNDLGALHDPKSLIKLQELGGIDALVSGLATDEVRGLSKDIPQTELKQRQHVYGVNMLPKKASKSFLRLCWEALKDKILIMLTVAAIVSLALGLYETFGQPPEYDDEGKKLPKVEWVEGVAIIVAIAIVVIVGSVNDYNKERQFSKLNAKKDDRNVIVYRSGEKQFIPIGQLLVGDLIYVETGEVVPADSVLVSGECECDESSLTGETHAIRKIPAAYALERYKALGNVSKDIGDKGVDDPMLISGAKLISGQGKAIVTAVGTNSMHGKIMMSLRHESEETPLQARLSHLADGIARFGFLAAIILFIVLFIKFCVKLGTDYKYLTGAQKGTKFLNILITAITIIVVAVPEGLPLAVTLALAFATTRMTKDGNLVRVLKSCETMGGATAICSDKTGTLTENRMRVVRGFIGDNDFDYTVSRDNGEADLETISDNLKNSLLDNILLNSTAFEASKEEQISRVQKKGLFKKGDKPQKAKVEEPFVGSKTECALLLLAQERFHAINENTPLELIREQSQHRIVQVIPFESSRKWGGIVVKTSSGYRFYIKGASELVFSRCTARTTLDGKIVPITSATKEEITSKITDLAEHALRTLCLAHCDFEGLESWPPANMAKSDNRREADPNILFGETVEILANDANAAAIQNTNLPKIVIGGETTPKREGLVLDSLVGIQDPLREGVKEAVAKCATAGVRVRMVTGDNILTARAIAKNCGILNEETFNDPTACMEGPVFRTLSPQERINLVPKLCVLARSSPEDKRILVDTLRKQGEVVAVTGDGTNDAPALKLADVGFSMGIAGTEVAREASDIILTTDDFSSIVNAIKWGRTVATSIRKFVQFQLTVNVTAVALTFISAVASSDDSSVLTAVQLLWVNLIMDTLAALALATDKPDEDILNRKPAGRHAPLISTSMWKMILGQSIVQLVITFVLHFAGAKIFFPNGHVNDHQSTQIAAMTFNTFVWLQFFNLFLTRKLDEGDGITKVKDRITRSNLDFTQHFFRNWYFISIAAIIGGFQILIMYVGGAAFSIARQTGAMWGTAVICGLLSIPAGIIIRIIPDIWVEKVFPTRAFNKVISLLTFKRKKKSDPELESEPGDFKDENENILSVSHIKHISDGRSRSSTSTDTSVGSQTTDNTLFSQNDSRFTAHSQDL</sequence>
<evidence type="ECO:0000256" key="12">
    <source>
        <dbReference type="ARBA" id="ARBA00022967"/>
    </source>
</evidence>
<dbReference type="NCBIfam" id="TIGR01494">
    <property type="entry name" value="ATPase_P-type"/>
    <property type="match status" value="3"/>
</dbReference>
<evidence type="ECO:0000256" key="2">
    <source>
        <dbReference type="ARBA" id="ARBA00012790"/>
    </source>
</evidence>
<evidence type="ECO:0000256" key="7">
    <source>
        <dbReference type="ARBA" id="ARBA00022723"/>
    </source>
</evidence>